<dbReference type="InterPro" id="IPR041413">
    <property type="entry name" value="MLTR_LBD"/>
</dbReference>
<evidence type="ECO:0000259" key="1">
    <source>
        <dbReference type="SMART" id="SM00530"/>
    </source>
</evidence>
<sequence>MGDPQHARAEMRRSIGEFLTTRRARLQPGRLGLGAGPNRRVKGLRREEVAALAGISVEYYVRLERGRVHGASDAVLEGVSRALQFGDAEREHLSALLDAGSGTRPCRLITAPATLRPTLQRILDSMSTTPALVLNGRLRVVGGNAAGRALLPVDDLARHVFLGPPGFWRDWDDIAIDVVNRLRAESGRNPCDRVLGDLVQELSSRSPAFARNWARHDVHVRTHGVHHVRHPLAGDLDLPYEITPLASDPGLTLVMFSPEPGSASEEALHRLVSRGPDEGELLRGQLAGAEGRAGAQIGALERDRGRFGAVVDHGDDACAAGDLDTRGQVEARHARGLEQP</sequence>
<keyword evidence="3" id="KW-1185">Reference proteome</keyword>
<gene>
    <name evidence="2" type="ORF">J2S57_006295</name>
</gene>
<dbReference type="CDD" id="cd00093">
    <property type="entry name" value="HTH_XRE"/>
    <property type="match status" value="1"/>
</dbReference>
<dbReference type="Gene3D" id="1.10.260.40">
    <property type="entry name" value="lambda repressor-like DNA-binding domains"/>
    <property type="match status" value="1"/>
</dbReference>
<reference evidence="2 3" key="1">
    <citation type="submission" date="2023-07" db="EMBL/GenBank/DDBJ databases">
        <title>Sequencing the genomes of 1000 actinobacteria strains.</title>
        <authorList>
            <person name="Klenk H.-P."/>
        </authorList>
    </citation>
    <scope>NUCLEOTIDE SEQUENCE [LARGE SCALE GENOMIC DNA]</scope>
    <source>
        <strain evidence="2 3">DSM 44388</strain>
    </source>
</reference>
<dbReference type="Gene3D" id="3.30.450.180">
    <property type="match status" value="1"/>
</dbReference>
<accession>A0ABT9PCV5</accession>
<dbReference type="Proteomes" id="UP001235712">
    <property type="component" value="Unassembled WGS sequence"/>
</dbReference>
<dbReference type="Pfam" id="PF13560">
    <property type="entry name" value="HTH_31"/>
    <property type="match status" value="1"/>
</dbReference>
<comment type="caution">
    <text evidence="2">The sequence shown here is derived from an EMBL/GenBank/DDBJ whole genome shotgun (WGS) entry which is preliminary data.</text>
</comment>
<dbReference type="PANTHER" id="PTHR35010">
    <property type="entry name" value="BLL4672 PROTEIN-RELATED"/>
    <property type="match status" value="1"/>
</dbReference>
<dbReference type="InterPro" id="IPR010982">
    <property type="entry name" value="Lambda_DNA-bd_dom_sf"/>
</dbReference>
<name>A0ABT9PCV5_9ACTN</name>
<proteinExistence type="predicted"/>
<dbReference type="InterPro" id="IPR001387">
    <property type="entry name" value="Cro/C1-type_HTH"/>
</dbReference>
<dbReference type="EMBL" id="JAUSQZ010000001">
    <property type="protein sequence ID" value="MDP9830546.1"/>
    <property type="molecule type" value="Genomic_DNA"/>
</dbReference>
<protein>
    <submittedName>
        <fullName evidence="2">Transcriptional regulator with XRE-family HTH domain</fullName>
    </submittedName>
</protein>
<organism evidence="2 3">
    <name type="scientific">Kineosporia succinea</name>
    <dbReference type="NCBI Taxonomy" id="84632"/>
    <lineage>
        <taxon>Bacteria</taxon>
        <taxon>Bacillati</taxon>
        <taxon>Actinomycetota</taxon>
        <taxon>Actinomycetes</taxon>
        <taxon>Kineosporiales</taxon>
        <taxon>Kineosporiaceae</taxon>
        <taxon>Kineosporia</taxon>
    </lineage>
</organism>
<dbReference type="PANTHER" id="PTHR35010:SF2">
    <property type="entry name" value="BLL4672 PROTEIN"/>
    <property type="match status" value="1"/>
</dbReference>
<evidence type="ECO:0000313" key="2">
    <source>
        <dbReference type="EMBL" id="MDP9830546.1"/>
    </source>
</evidence>
<evidence type="ECO:0000313" key="3">
    <source>
        <dbReference type="Proteomes" id="UP001235712"/>
    </source>
</evidence>
<feature type="domain" description="HTH cro/C1-type" evidence="1">
    <location>
        <begin position="18"/>
        <end position="90"/>
    </location>
</feature>
<dbReference type="Pfam" id="PF17765">
    <property type="entry name" value="MLTR_LBD"/>
    <property type="match status" value="1"/>
</dbReference>
<dbReference type="SMART" id="SM00530">
    <property type="entry name" value="HTH_XRE"/>
    <property type="match status" value="1"/>
</dbReference>
<dbReference type="SUPFAM" id="SSF47413">
    <property type="entry name" value="lambda repressor-like DNA-binding domains"/>
    <property type="match status" value="1"/>
</dbReference>